<dbReference type="EMBL" id="JAPDFR010000007">
    <property type="protein sequence ID" value="KAK0385064.1"/>
    <property type="molecule type" value="Genomic_DNA"/>
</dbReference>
<evidence type="ECO:0000256" key="5">
    <source>
        <dbReference type="PIRSR" id="PIRSR036492-1"/>
    </source>
</evidence>
<dbReference type="InterPro" id="IPR016163">
    <property type="entry name" value="Ald_DH_C"/>
</dbReference>
<dbReference type="GO" id="GO:0005737">
    <property type="term" value="C:cytoplasm"/>
    <property type="evidence" value="ECO:0007669"/>
    <property type="project" value="TreeGrafter"/>
</dbReference>
<dbReference type="InterPro" id="IPR016162">
    <property type="entry name" value="Ald_DH_N"/>
</dbReference>
<dbReference type="InterPro" id="IPR015590">
    <property type="entry name" value="Aldehyde_DH_dom"/>
</dbReference>
<evidence type="ECO:0000256" key="1">
    <source>
        <dbReference type="ARBA" id="ARBA00009986"/>
    </source>
</evidence>
<dbReference type="Proteomes" id="UP001175261">
    <property type="component" value="Unassembled WGS sequence"/>
</dbReference>
<dbReference type="PANTHER" id="PTHR43570">
    <property type="entry name" value="ALDEHYDE DEHYDROGENASE"/>
    <property type="match status" value="1"/>
</dbReference>
<accession>A0AA39GDP7</accession>
<comment type="caution">
    <text evidence="7">The sequence shown here is derived from an EMBL/GenBank/DDBJ whole genome shotgun (WGS) entry which is preliminary data.</text>
</comment>
<feature type="active site" evidence="5">
    <location>
        <position position="258"/>
    </location>
</feature>
<dbReference type="AlphaFoldDB" id="A0AA39GDP7"/>
<dbReference type="SUPFAM" id="SSF53720">
    <property type="entry name" value="ALDH-like"/>
    <property type="match status" value="1"/>
</dbReference>
<evidence type="ECO:0000259" key="6">
    <source>
        <dbReference type="Pfam" id="PF00171"/>
    </source>
</evidence>
<comment type="similarity">
    <text evidence="1 4">Belongs to the aldehyde dehydrogenase family.</text>
</comment>
<name>A0AA39GDP7_SARSR</name>
<dbReference type="InterPro" id="IPR012394">
    <property type="entry name" value="Aldehyde_DH_NAD(P)"/>
</dbReference>
<dbReference type="InterPro" id="IPR016161">
    <property type="entry name" value="Ald_DH/histidinol_DH"/>
</dbReference>
<evidence type="ECO:0000256" key="3">
    <source>
        <dbReference type="ARBA" id="ARBA00023002"/>
    </source>
</evidence>
<sequence length="535" mass="59358">MAAVQHAPFEATAIPEINSRISTLRKTFRSNRTKPFAYRIKQLRKLYWAIHDNEELLKDAIYRDMRKCNYEATLHEIDWSKSAIIDLIDNAEKWLKDEPVVAMPFQAWPMGHHIRHTPMGLILVIGAFNFPYMLNFTGLAGALAAGNCVVVKPSESAPHCAMAIKKVIEAALDPEAFVCVTGEVAQTQALLDNKFDKIAFIGGNKVGTIIAKKAAETLTPVVLELGGQNPAFITRNGDVKLAARRLMFQKTMNAGQVCFSHNYVLIERSVLSEFISAINQQFRTMFPKGPKESPDYARIINSKEFARMKSMLDNTKGKIVMGGKMDESELFIEPTAVLVEDYEDSMMTQESFGPIWSIMAWDSLDEAIEIANRVDPTPLSLFTFGTKAENEKVLMNVRSGTANMNEGCAHGQFHPSPNCGVGSSGTGQMHGIYSLRTFSHQRTVAKGLPGWLDKLLRVRYMPYDPSKLKQLQSVTQKKPNFDRNGNVIKGFAFWTKVILGLGAKSAAGVVLRWSVLVAMAFALGLGPTNLPFLST</sequence>
<gene>
    <name evidence="7" type="ORF">NLU13_7542</name>
</gene>
<dbReference type="GO" id="GO:0016117">
    <property type="term" value="P:carotenoid biosynthetic process"/>
    <property type="evidence" value="ECO:0007669"/>
    <property type="project" value="UniProtKB-KW"/>
</dbReference>
<keyword evidence="8" id="KW-1185">Reference proteome</keyword>
<dbReference type="PANTHER" id="PTHR43570:SF11">
    <property type="entry name" value="ALDEHYDE DEHYDROGENASE"/>
    <property type="match status" value="1"/>
</dbReference>
<organism evidence="7 8">
    <name type="scientific">Sarocladium strictum</name>
    <name type="common">Black bundle disease fungus</name>
    <name type="synonym">Acremonium strictum</name>
    <dbReference type="NCBI Taxonomy" id="5046"/>
    <lineage>
        <taxon>Eukaryota</taxon>
        <taxon>Fungi</taxon>
        <taxon>Dikarya</taxon>
        <taxon>Ascomycota</taxon>
        <taxon>Pezizomycotina</taxon>
        <taxon>Sordariomycetes</taxon>
        <taxon>Hypocreomycetidae</taxon>
        <taxon>Hypocreales</taxon>
        <taxon>Sarocladiaceae</taxon>
        <taxon>Sarocladium</taxon>
    </lineage>
</organism>
<dbReference type="PIRSF" id="PIRSF036492">
    <property type="entry name" value="ALDH"/>
    <property type="match status" value="1"/>
</dbReference>
<feature type="domain" description="Aldehyde dehydrogenase" evidence="6">
    <location>
        <begin position="16"/>
        <end position="444"/>
    </location>
</feature>
<reference evidence="7" key="1">
    <citation type="submission" date="2022-10" db="EMBL/GenBank/DDBJ databases">
        <title>Determination and structural analysis of whole genome sequence of Sarocladium strictum F4-1.</title>
        <authorList>
            <person name="Hu L."/>
            <person name="Jiang Y."/>
        </authorList>
    </citation>
    <scope>NUCLEOTIDE SEQUENCE</scope>
    <source>
        <strain evidence="7">F4-1</strain>
    </source>
</reference>
<evidence type="ECO:0000313" key="8">
    <source>
        <dbReference type="Proteomes" id="UP001175261"/>
    </source>
</evidence>
<feature type="active site" evidence="5">
    <location>
        <position position="224"/>
    </location>
</feature>
<proteinExistence type="inferred from homology"/>
<evidence type="ECO:0000256" key="2">
    <source>
        <dbReference type="ARBA" id="ARBA00022746"/>
    </source>
</evidence>
<evidence type="ECO:0000313" key="7">
    <source>
        <dbReference type="EMBL" id="KAK0385064.1"/>
    </source>
</evidence>
<evidence type="ECO:0000256" key="4">
    <source>
        <dbReference type="PIRNR" id="PIRNR036492"/>
    </source>
</evidence>
<dbReference type="GO" id="GO:0006081">
    <property type="term" value="P:aldehyde metabolic process"/>
    <property type="evidence" value="ECO:0007669"/>
    <property type="project" value="InterPro"/>
</dbReference>
<dbReference type="Pfam" id="PF00171">
    <property type="entry name" value="Aldedh"/>
    <property type="match status" value="1"/>
</dbReference>
<dbReference type="Gene3D" id="3.40.309.10">
    <property type="entry name" value="Aldehyde Dehydrogenase, Chain A, domain 2"/>
    <property type="match status" value="1"/>
</dbReference>
<protein>
    <recommendedName>
        <fullName evidence="4">Aldehyde dehydrogenase</fullName>
    </recommendedName>
</protein>
<keyword evidence="3 4" id="KW-0560">Oxidoreductase</keyword>
<dbReference type="FunFam" id="3.40.605.10:FF:000004">
    <property type="entry name" value="Aldehyde dehydrogenase"/>
    <property type="match status" value="1"/>
</dbReference>
<dbReference type="GO" id="GO:0004029">
    <property type="term" value="F:aldehyde dehydrogenase (NAD+) activity"/>
    <property type="evidence" value="ECO:0007669"/>
    <property type="project" value="TreeGrafter"/>
</dbReference>
<dbReference type="Gene3D" id="3.40.605.10">
    <property type="entry name" value="Aldehyde Dehydrogenase, Chain A, domain 1"/>
    <property type="match status" value="1"/>
</dbReference>
<keyword evidence="2" id="KW-0125">Carotenoid biosynthesis</keyword>